<dbReference type="GO" id="GO:0004521">
    <property type="term" value="F:RNA endonuclease activity"/>
    <property type="evidence" value="ECO:0007669"/>
    <property type="project" value="InterPro"/>
</dbReference>
<keyword evidence="3" id="KW-0732">Signal</keyword>
<accession>A0A1V0BD63</accession>
<sequence length="132" mass="15012">MRNAVWFRALGAILVGTAMAMPAGPLQARTQQQAQYIETVSLAELPSQARTTYRRIHQGGPFPYEKDGSVFGNRERLLPAQKRGYYREYTVKTPWARDRGARRIVCGGEPPTQPEACYYTSDHYNSFRKITP</sequence>
<feature type="signal peptide" evidence="3">
    <location>
        <begin position="1"/>
        <end position="20"/>
    </location>
</feature>
<reference evidence="5 6" key="1">
    <citation type="submission" date="2015-12" db="EMBL/GenBank/DDBJ databases">
        <title>Complete genome sequence of a multi-drug resistant strain Acidovorax sp. 12322-1.</title>
        <authorList>
            <person name="Ming D."/>
            <person name="Wang M."/>
            <person name="Hu S."/>
            <person name="Zhou Y."/>
            <person name="Jiang T."/>
        </authorList>
    </citation>
    <scope>NUCLEOTIDE SEQUENCE [LARGE SCALE GENOMIC DNA]</scope>
    <source>
        <strain evidence="5 6">12322-1</strain>
    </source>
</reference>
<dbReference type="EMBL" id="CP020121">
    <property type="protein sequence ID" value="AQZ97876.1"/>
    <property type="molecule type" value="Genomic_DNA"/>
</dbReference>
<dbReference type="Pfam" id="PF00545">
    <property type="entry name" value="Ribonuclease"/>
    <property type="match status" value="1"/>
</dbReference>
<dbReference type="InterPro" id="IPR016191">
    <property type="entry name" value="Ribonuclease/ribotoxin"/>
</dbReference>
<dbReference type="AlphaFoldDB" id="A0A0W7YTI8"/>
<dbReference type="SUPFAM" id="SSF53933">
    <property type="entry name" value="Microbial ribonucleases"/>
    <property type="match status" value="1"/>
</dbReference>
<name>A0A0W7YTI8_9BURK</name>
<keyword evidence="6" id="KW-1185">Reference proteome</keyword>
<dbReference type="Gene3D" id="3.10.450.30">
    <property type="entry name" value="Microbial ribonucleases"/>
    <property type="match status" value="1"/>
</dbReference>
<accession>A0A0W7YTI8</accession>
<evidence type="ECO:0000256" key="2">
    <source>
        <dbReference type="ARBA" id="ARBA00022801"/>
    </source>
</evidence>
<dbReference type="KEGG" id="cke:B5M06_05970"/>
<dbReference type="GO" id="GO:0003723">
    <property type="term" value="F:RNA binding"/>
    <property type="evidence" value="ECO:0007669"/>
    <property type="project" value="InterPro"/>
</dbReference>
<dbReference type="InterPro" id="IPR000026">
    <property type="entry name" value="N1-like"/>
</dbReference>
<evidence type="ECO:0000256" key="3">
    <source>
        <dbReference type="SAM" id="SignalP"/>
    </source>
</evidence>
<protein>
    <submittedName>
        <fullName evidence="5">Uncharacterized protein</fullName>
    </submittedName>
</protein>
<organism evidence="5 6">
    <name type="scientific">Comamonas kerstersii</name>
    <dbReference type="NCBI Taxonomy" id="225992"/>
    <lineage>
        <taxon>Bacteria</taxon>
        <taxon>Pseudomonadati</taxon>
        <taxon>Pseudomonadota</taxon>
        <taxon>Betaproteobacteria</taxon>
        <taxon>Burkholderiales</taxon>
        <taxon>Comamonadaceae</taxon>
        <taxon>Comamonas</taxon>
    </lineage>
</organism>
<reference evidence="4 7" key="2">
    <citation type="submission" date="2017-03" db="EMBL/GenBank/DDBJ databases">
        <title>Rapid Whole Genome Sequencing of Comamonas kerstersii Causing Continuous ambulatory Peritoneal Dialysis-Associated Peritonitis.</title>
        <authorList>
            <person name="Zheng B."/>
        </authorList>
    </citation>
    <scope>NUCLEOTIDE SEQUENCE [LARGE SCALE GENOMIC DNA]</scope>
    <source>
        <strain evidence="4 7">8943</strain>
    </source>
</reference>
<evidence type="ECO:0000313" key="5">
    <source>
        <dbReference type="EMBL" id="KUF38345.1"/>
    </source>
</evidence>
<proteinExistence type="predicted"/>
<evidence type="ECO:0000313" key="7">
    <source>
        <dbReference type="Proteomes" id="UP000242792"/>
    </source>
</evidence>
<dbReference type="STRING" id="225992.B5M06_05970"/>
<feature type="chain" id="PRO_5036299336" evidence="3">
    <location>
        <begin position="21"/>
        <end position="132"/>
    </location>
</feature>
<dbReference type="CDD" id="cd00607">
    <property type="entry name" value="RNase_Sa"/>
    <property type="match status" value="1"/>
</dbReference>
<evidence type="ECO:0000313" key="6">
    <source>
        <dbReference type="Proteomes" id="UP000053300"/>
    </source>
</evidence>
<dbReference type="Proteomes" id="UP000242792">
    <property type="component" value="Chromosome"/>
</dbReference>
<gene>
    <name evidence="5" type="ORF">AS359_11465</name>
    <name evidence="4" type="ORF">B5M06_05970</name>
</gene>
<evidence type="ECO:0000256" key="1">
    <source>
        <dbReference type="ARBA" id="ARBA00022722"/>
    </source>
</evidence>
<dbReference type="OrthoDB" id="5326845at2"/>
<dbReference type="GO" id="GO:0016787">
    <property type="term" value="F:hydrolase activity"/>
    <property type="evidence" value="ECO:0007669"/>
    <property type="project" value="UniProtKB-KW"/>
</dbReference>
<keyword evidence="2" id="KW-0378">Hydrolase</keyword>
<evidence type="ECO:0000313" key="4">
    <source>
        <dbReference type="EMBL" id="AQZ97876.1"/>
    </source>
</evidence>
<keyword evidence="1" id="KW-0540">Nuclease</keyword>
<dbReference type="EMBL" id="LPXH01000040">
    <property type="protein sequence ID" value="KUF38345.1"/>
    <property type="molecule type" value="Genomic_DNA"/>
</dbReference>
<dbReference type="Proteomes" id="UP000053300">
    <property type="component" value="Unassembled WGS sequence"/>
</dbReference>
<accession>A0A1V3THI4</accession>